<evidence type="ECO:0000259" key="11">
    <source>
        <dbReference type="SMART" id="SM00645"/>
    </source>
</evidence>
<comment type="function">
    <text evidence="8">Thiol protease. Has a role as a digestive enzyme.</text>
</comment>
<evidence type="ECO:0000256" key="3">
    <source>
        <dbReference type="ARBA" id="ARBA00022729"/>
    </source>
</evidence>
<evidence type="ECO:0000256" key="9">
    <source>
        <dbReference type="ARBA" id="ARBA00073107"/>
    </source>
</evidence>
<dbReference type="GO" id="GO:0004197">
    <property type="term" value="F:cysteine-type endopeptidase activity"/>
    <property type="evidence" value="ECO:0007669"/>
    <property type="project" value="InterPro"/>
</dbReference>
<evidence type="ECO:0000313" key="12">
    <source>
        <dbReference type="EMBL" id="TPP67416.1"/>
    </source>
</evidence>
<keyword evidence="2" id="KW-0645">Protease</keyword>
<dbReference type="EMBL" id="SUNJ01000717">
    <property type="protein sequence ID" value="TPP67416.1"/>
    <property type="molecule type" value="Genomic_DNA"/>
</dbReference>
<protein>
    <recommendedName>
        <fullName evidence="9">Cathepsin B-like cysteine proteinase</fullName>
    </recommendedName>
</protein>
<feature type="domain" description="Peptidase C1A papain C-terminal" evidence="11">
    <location>
        <begin position="86"/>
        <end position="495"/>
    </location>
</feature>
<keyword evidence="7" id="KW-1015">Disulfide bond</keyword>
<dbReference type="CDD" id="cd02620">
    <property type="entry name" value="Peptidase_C1A_CathepsinB"/>
    <property type="match status" value="1"/>
</dbReference>
<keyword evidence="13" id="KW-1185">Reference proteome</keyword>
<dbReference type="FunFam" id="3.90.70.10:FF:000031">
    <property type="entry name" value="Cathepsin B"/>
    <property type="match status" value="1"/>
</dbReference>
<keyword evidence="4" id="KW-0378">Hydrolase</keyword>
<dbReference type="InterPro" id="IPR025661">
    <property type="entry name" value="Pept_asp_AS"/>
</dbReference>
<dbReference type="GO" id="GO:0006508">
    <property type="term" value="P:proteolysis"/>
    <property type="evidence" value="ECO:0007669"/>
    <property type="project" value="UniProtKB-KW"/>
</dbReference>
<evidence type="ECO:0000256" key="2">
    <source>
        <dbReference type="ARBA" id="ARBA00022670"/>
    </source>
</evidence>
<proteinExistence type="inferred from homology"/>
<dbReference type="Pfam" id="PF08127">
    <property type="entry name" value="Propeptide_C1"/>
    <property type="match status" value="1"/>
</dbReference>
<organism evidence="12 13">
    <name type="scientific">Fasciola gigantica</name>
    <name type="common">Giant liver fluke</name>
    <dbReference type="NCBI Taxonomy" id="46835"/>
    <lineage>
        <taxon>Eukaryota</taxon>
        <taxon>Metazoa</taxon>
        <taxon>Spiralia</taxon>
        <taxon>Lophotrochozoa</taxon>
        <taxon>Platyhelminthes</taxon>
        <taxon>Trematoda</taxon>
        <taxon>Digenea</taxon>
        <taxon>Plagiorchiida</taxon>
        <taxon>Echinostomata</taxon>
        <taxon>Echinostomatoidea</taxon>
        <taxon>Fasciolidae</taxon>
        <taxon>Fasciola</taxon>
    </lineage>
</organism>
<sequence length="828" mass="93386">MIWLLIFAAIVVAQATPKYKPQFEPFSDELIHYINEESGASWKAAPSTRFNNIEQVKQNLGVLEETPEDRNSRRETVRYSVSENDLPESFDARQKWANCPSISEIRDQSSCSSCWAVSSASAITDRICIHSNGEKKPRLSAIDLVSCCGYCGYGCNGGIPAMSWDYWKREGVSGASWKAAPSTRFNNIEQVKQNLGVLEETPEDRNSRRETVRYSVSENDLPESFDARQKWANCPSISEIRDQSSCSSCWSGASWKAAHPLDSTISNKSNKTWVYWKKHLKIGTVDENREVFRIRERPTESFDARQNGQIVLRFPRFVTNPVVVRVGCCGYCGYGCNGGIPAMSWDYWKREGVVTGGTMENPTGCLPYPFPKCSHGVVTPGLPPCPRDIYPTPKCEKKCHAGYNKTYEQDKIKGKSSYNVGERETDIMMEIMKNGPVDGIFYIFEDFLVYRSGIYHYTTGRLYKSTSSVEIQSSPETRLVKMSWLLIFVAIVVVHAAPNEKPQFEPFSNELIHYINKKSGASWKAAPSSRFISIEHFKQHLGLLEETPEERRTRRPTVTYNVSENDLPESFDAREKWPLCRSIKQIPDQSSCGSCWAVAGVGAMSDRVCIHSNGTMQPELSAIDLVSCCSYCGNGCQGGSPPAAWDYWWRNGIVTGGTLENPTGCLPYPFPQCRHPGSRSQLNPCPSYVYPTPSCYPYCQTGYGKTYEKDKVYGETSYNVDRHEYSIMQEIMKNGPVEAGFIVYTDFAVYKSGIYHHVSGRYAGKHAIRIIGWGVENGVKYWLIANSWNVGWGENGYFRMLRGTDECRIESIVVAGMPRVKKNITNRH</sequence>
<name>A0A504Z3T0_FASGI</name>
<dbReference type="SUPFAM" id="SSF54001">
    <property type="entry name" value="Cysteine proteinases"/>
    <property type="match status" value="3"/>
</dbReference>
<evidence type="ECO:0000256" key="8">
    <source>
        <dbReference type="ARBA" id="ARBA00055576"/>
    </source>
</evidence>
<evidence type="ECO:0000313" key="13">
    <source>
        <dbReference type="Proteomes" id="UP000316759"/>
    </source>
</evidence>
<feature type="chain" id="PRO_5021225405" description="Cathepsin B-like cysteine proteinase" evidence="10">
    <location>
        <begin position="16"/>
        <end position="828"/>
    </location>
</feature>
<evidence type="ECO:0000256" key="1">
    <source>
        <dbReference type="ARBA" id="ARBA00008455"/>
    </source>
</evidence>
<evidence type="ECO:0000256" key="6">
    <source>
        <dbReference type="ARBA" id="ARBA00023145"/>
    </source>
</evidence>
<keyword evidence="6" id="KW-0865">Zymogen</keyword>
<comment type="caution">
    <text evidence="12">The sequence shown here is derived from an EMBL/GenBank/DDBJ whole genome shotgun (WGS) entry which is preliminary data.</text>
</comment>
<accession>A0A504Z3T0</accession>
<comment type="similarity">
    <text evidence="1">Belongs to the peptidase C1 family.</text>
</comment>
<reference evidence="12 13" key="1">
    <citation type="submission" date="2019-04" db="EMBL/GenBank/DDBJ databases">
        <title>Annotation for the trematode Fasciola gigantica.</title>
        <authorList>
            <person name="Choi Y.-J."/>
        </authorList>
    </citation>
    <scope>NUCLEOTIDE SEQUENCE [LARGE SCALE GENOMIC DNA]</scope>
    <source>
        <strain evidence="12">Uganda_cow_1</strain>
    </source>
</reference>
<dbReference type="AlphaFoldDB" id="A0A504Z3T0"/>
<dbReference type="PROSITE" id="PS00640">
    <property type="entry name" value="THIOL_PROTEASE_ASN"/>
    <property type="match status" value="1"/>
</dbReference>
<keyword evidence="5" id="KW-0788">Thiol protease</keyword>
<dbReference type="PROSITE" id="PS00139">
    <property type="entry name" value="THIOL_PROTEASE_CYS"/>
    <property type="match status" value="1"/>
</dbReference>
<dbReference type="Gene3D" id="3.90.70.10">
    <property type="entry name" value="Cysteine proteinases"/>
    <property type="match status" value="3"/>
</dbReference>
<evidence type="ECO:0000256" key="10">
    <source>
        <dbReference type="SAM" id="SignalP"/>
    </source>
</evidence>
<dbReference type="InterPro" id="IPR038765">
    <property type="entry name" value="Papain-like_cys_pep_sf"/>
</dbReference>
<dbReference type="SMART" id="SM00645">
    <property type="entry name" value="Pept_C1"/>
    <property type="match status" value="2"/>
</dbReference>
<dbReference type="InterPro" id="IPR013128">
    <property type="entry name" value="Peptidase_C1A"/>
</dbReference>
<feature type="signal peptide" evidence="10">
    <location>
        <begin position="1"/>
        <end position="15"/>
    </location>
</feature>
<dbReference type="InterPro" id="IPR012599">
    <property type="entry name" value="Propeptide_C1A"/>
</dbReference>
<evidence type="ECO:0000256" key="7">
    <source>
        <dbReference type="ARBA" id="ARBA00023157"/>
    </source>
</evidence>
<dbReference type="PANTHER" id="PTHR12411">
    <property type="entry name" value="CYSTEINE PROTEASE FAMILY C1-RELATED"/>
    <property type="match status" value="1"/>
</dbReference>
<feature type="domain" description="Peptidase C1A papain C-terminal" evidence="11">
    <location>
        <begin position="567"/>
        <end position="817"/>
    </location>
</feature>
<keyword evidence="3 10" id="KW-0732">Signal</keyword>
<dbReference type="InterPro" id="IPR000668">
    <property type="entry name" value="Peptidase_C1A_C"/>
</dbReference>
<dbReference type="STRING" id="46835.A0A504Z3T0"/>
<dbReference type="Proteomes" id="UP000316759">
    <property type="component" value="Unassembled WGS sequence"/>
</dbReference>
<dbReference type="InterPro" id="IPR000169">
    <property type="entry name" value="Pept_cys_AS"/>
</dbReference>
<dbReference type="PRINTS" id="PR00705">
    <property type="entry name" value="PAPAIN"/>
</dbReference>
<evidence type="ECO:0000256" key="4">
    <source>
        <dbReference type="ARBA" id="ARBA00022801"/>
    </source>
</evidence>
<dbReference type="OrthoDB" id="640249at2759"/>
<gene>
    <name evidence="12" type="ORF">FGIG_02492</name>
</gene>
<evidence type="ECO:0000256" key="5">
    <source>
        <dbReference type="ARBA" id="ARBA00022807"/>
    </source>
</evidence>
<dbReference type="Pfam" id="PF00112">
    <property type="entry name" value="Peptidase_C1"/>
    <property type="match status" value="4"/>
</dbReference>